<evidence type="ECO:0000313" key="1">
    <source>
        <dbReference type="EMBL" id="ACI30149.1"/>
    </source>
</evidence>
<dbReference type="InterPro" id="IPR006616">
    <property type="entry name" value="DM9_repeat"/>
</dbReference>
<keyword evidence="1" id="KW-0808">Transferase</keyword>
<dbReference type="PANTHER" id="PTHR31649:SF1">
    <property type="entry name" value="FARNESOIC ACID O-METHYL TRANSFERASE DOMAIN-CONTAINING PROTEIN"/>
    <property type="match status" value="1"/>
</dbReference>
<dbReference type="AlphaFoldDB" id="B6DE02"/>
<reference evidence="1" key="1">
    <citation type="journal article" date="2009" name="BMC Genomics">
        <title>The salivary gland transcriptome of the neotropical malaria vector Anopheles darlingi reveals accelerated evolution of genes relevant to hematophagy.</title>
        <authorList>
            <person name="Calvo E."/>
            <person name="Pham V.M."/>
            <person name="Marinotti O."/>
            <person name="Andersen J.F."/>
            <person name="Ribeiro J.M.C."/>
        </authorList>
    </citation>
    <scope>NUCLEOTIDE SEQUENCE</scope>
    <source>
        <tissue evidence="1">Salivary glands</tissue>
    </source>
</reference>
<name>B6DE02_ANODA</name>
<dbReference type="SMART" id="SM00696">
    <property type="entry name" value="DM9"/>
    <property type="match status" value="2"/>
</dbReference>
<dbReference type="VEuPathDB" id="VectorBase:ADAR2_002779"/>
<protein>
    <submittedName>
        <fullName evidence="1">Farnesoic acid O-methyltransferase-like protein</fullName>
    </submittedName>
</protein>
<dbReference type="GO" id="GO:0032259">
    <property type="term" value="P:methylation"/>
    <property type="evidence" value="ECO:0007669"/>
    <property type="project" value="UniProtKB-KW"/>
</dbReference>
<organism evidence="1">
    <name type="scientific">Anopheles darlingi</name>
    <name type="common">Mosquito</name>
    <dbReference type="NCBI Taxonomy" id="43151"/>
    <lineage>
        <taxon>Eukaryota</taxon>
        <taxon>Metazoa</taxon>
        <taxon>Ecdysozoa</taxon>
        <taxon>Arthropoda</taxon>
        <taxon>Hexapoda</taxon>
        <taxon>Insecta</taxon>
        <taxon>Pterygota</taxon>
        <taxon>Neoptera</taxon>
        <taxon>Endopterygota</taxon>
        <taxon>Diptera</taxon>
        <taxon>Nematocera</taxon>
        <taxon>Culicoidea</taxon>
        <taxon>Culicidae</taxon>
        <taxon>Anophelinae</taxon>
        <taxon>Anopheles</taxon>
    </lineage>
</organism>
<dbReference type="PANTHER" id="PTHR31649">
    <property type="entry name" value="AGAP009604-PA"/>
    <property type="match status" value="1"/>
</dbReference>
<dbReference type="VEuPathDB" id="VectorBase:ADAC001770"/>
<dbReference type="Pfam" id="PF11901">
    <property type="entry name" value="DM9"/>
    <property type="match status" value="1"/>
</dbReference>
<dbReference type="EMBL" id="EU934371">
    <property type="protein sequence ID" value="ACI30149.1"/>
    <property type="molecule type" value="mRNA"/>
</dbReference>
<dbReference type="GO" id="GO:0008168">
    <property type="term" value="F:methyltransferase activity"/>
    <property type="evidence" value="ECO:0007669"/>
    <property type="project" value="UniProtKB-KW"/>
</dbReference>
<sequence>PAPKPPAKWVKTYGNHVPPNAVRGGKVDDLRIQFIGRAWHKDDLIPGAVVEIAGVCYVAWGGKSTYVSNYEVLVDTKGKFVPTTFGNIPPNALPGGHTTNGEILYICRADYKGMKLLGKVQKSQQRCFVGHNRAEYKFSKYEIYVY</sequence>
<proteinExistence type="evidence at transcript level"/>
<accession>B6DE02</accession>
<keyword evidence="1" id="KW-0489">Methyltransferase</keyword>
<feature type="non-terminal residue" evidence="1">
    <location>
        <position position="1"/>
    </location>
</feature>